<keyword evidence="1" id="KW-0812">Transmembrane</keyword>
<dbReference type="AlphaFoldDB" id="A0A8S0XPP9"/>
<feature type="transmembrane region" description="Helical" evidence="1">
    <location>
        <begin position="22"/>
        <end position="40"/>
    </location>
</feature>
<proteinExistence type="predicted"/>
<evidence type="ECO:0000313" key="3">
    <source>
        <dbReference type="Proteomes" id="UP000467700"/>
    </source>
</evidence>
<keyword evidence="3" id="KW-1185">Reference proteome</keyword>
<gene>
    <name evidence="2" type="ORF">AAE3_LOCUS10189</name>
</gene>
<dbReference type="Proteomes" id="UP000467700">
    <property type="component" value="Unassembled WGS sequence"/>
</dbReference>
<dbReference type="OrthoDB" id="2524788at2759"/>
<feature type="transmembrane region" description="Helical" evidence="1">
    <location>
        <begin position="52"/>
        <end position="77"/>
    </location>
</feature>
<reference evidence="2 3" key="1">
    <citation type="submission" date="2020-01" db="EMBL/GenBank/DDBJ databases">
        <authorList>
            <person name="Gupta K D."/>
        </authorList>
    </citation>
    <scope>NUCLEOTIDE SEQUENCE [LARGE SCALE GENOMIC DNA]</scope>
</reference>
<sequence>MQTSSAHAADTDYLVRQSMATGYQWSSLLVPPAYIGYIIARKGKRSLSLNKILRTTWVGGLGGAAVAGSGSYVRYAYSSEDSVRMKRIETTYNTDLLRRNDHSTIGGILAAVLTPAILWKRASAINLILGGAGLGSGVGMLSHYFRSLTGDPPPKVEINLTTSH</sequence>
<organism evidence="2 3">
    <name type="scientific">Cyclocybe aegerita</name>
    <name type="common">Black poplar mushroom</name>
    <name type="synonym">Agrocybe aegerita</name>
    <dbReference type="NCBI Taxonomy" id="1973307"/>
    <lineage>
        <taxon>Eukaryota</taxon>
        <taxon>Fungi</taxon>
        <taxon>Dikarya</taxon>
        <taxon>Basidiomycota</taxon>
        <taxon>Agaricomycotina</taxon>
        <taxon>Agaricomycetes</taxon>
        <taxon>Agaricomycetidae</taxon>
        <taxon>Agaricales</taxon>
        <taxon>Agaricineae</taxon>
        <taxon>Bolbitiaceae</taxon>
        <taxon>Cyclocybe</taxon>
    </lineage>
</organism>
<evidence type="ECO:0000313" key="2">
    <source>
        <dbReference type="EMBL" id="CAA7267943.1"/>
    </source>
</evidence>
<name>A0A8S0XPP9_CYCAE</name>
<feature type="transmembrane region" description="Helical" evidence="1">
    <location>
        <begin position="126"/>
        <end position="145"/>
    </location>
</feature>
<comment type="caution">
    <text evidence="2">The sequence shown here is derived from an EMBL/GenBank/DDBJ whole genome shotgun (WGS) entry which is preliminary data.</text>
</comment>
<keyword evidence="1" id="KW-0472">Membrane</keyword>
<keyword evidence="1" id="KW-1133">Transmembrane helix</keyword>
<dbReference type="EMBL" id="CACVBS010000064">
    <property type="protein sequence ID" value="CAA7267943.1"/>
    <property type="molecule type" value="Genomic_DNA"/>
</dbReference>
<evidence type="ECO:0000256" key="1">
    <source>
        <dbReference type="SAM" id="Phobius"/>
    </source>
</evidence>
<protein>
    <submittedName>
        <fullName evidence="2">Uncharacterized protein</fullName>
    </submittedName>
</protein>
<accession>A0A8S0XPP9</accession>